<sequence>MGHVQNRILTTAAKASTVARSTLPQFPPKDALFTRRKLPSTAFVPETWASIQPPPPSALSAFAHRIGLPSVLDTNEIILQACTHPSFLRPYRRQYPDAPAPETNAQLAPLGNALMGLFASEYLHAKYPYLPTRVLKAAVTAHVGPLTCASVAQEMGATPLLRWHRTVRALPKTPTDPGLLHSDAMASIPRSIAALIYQRRSLLSARQFVHSYFLSRQVDLRAMLKFSNPKKALLEMVDKFGRERPKSRLLKETGRFTNSPVFVVGIYSGADQLGEGFGSSLRMAEYRAAEDALQRVYLTRTPDHLIQLPTSTFPVGLGDVFRTDAPEGKYTAPSLVMSEIMYLSSGKRKPLRIYGVETGKEQTPA</sequence>
<dbReference type="PANTHER" id="PTHR11207:SF32">
    <property type="entry name" value="LARGE RIBOSOMAL SUBUNIT PROTEIN ML44"/>
    <property type="match status" value="1"/>
</dbReference>
<dbReference type="InterPro" id="IPR014720">
    <property type="entry name" value="dsRBD_dom"/>
</dbReference>
<evidence type="ECO:0000313" key="12">
    <source>
        <dbReference type="EMBL" id="TFK32790.1"/>
    </source>
</evidence>
<dbReference type="SUPFAM" id="SSF69065">
    <property type="entry name" value="RNase III domain-like"/>
    <property type="match status" value="1"/>
</dbReference>
<dbReference type="EMBL" id="ML213663">
    <property type="protein sequence ID" value="TFK32790.1"/>
    <property type="molecule type" value="Genomic_DNA"/>
</dbReference>
<dbReference type="Pfam" id="PF22892">
    <property type="entry name" value="DSRM_MRPL44"/>
    <property type="match status" value="1"/>
</dbReference>
<evidence type="ECO:0000259" key="11">
    <source>
        <dbReference type="PROSITE" id="PS50142"/>
    </source>
</evidence>
<evidence type="ECO:0000256" key="3">
    <source>
        <dbReference type="ARBA" id="ARBA00022946"/>
    </source>
</evidence>
<evidence type="ECO:0000256" key="5">
    <source>
        <dbReference type="ARBA" id="ARBA00023128"/>
    </source>
</evidence>
<dbReference type="GO" id="GO:0003735">
    <property type="term" value="F:structural constituent of ribosome"/>
    <property type="evidence" value="ECO:0007669"/>
    <property type="project" value="TreeGrafter"/>
</dbReference>
<dbReference type="Pfam" id="PF22935">
    <property type="entry name" value="RM44_endonuclase"/>
    <property type="match status" value="1"/>
</dbReference>
<keyword evidence="2 9" id="KW-0694">RNA-binding</keyword>
<evidence type="ECO:0000256" key="1">
    <source>
        <dbReference type="ARBA" id="ARBA00004173"/>
    </source>
</evidence>
<organism evidence="12 13">
    <name type="scientific">Crucibulum laeve</name>
    <dbReference type="NCBI Taxonomy" id="68775"/>
    <lineage>
        <taxon>Eukaryota</taxon>
        <taxon>Fungi</taxon>
        <taxon>Dikarya</taxon>
        <taxon>Basidiomycota</taxon>
        <taxon>Agaricomycotina</taxon>
        <taxon>Agaricomycetes</taxon>
        <taxon>Agaricomycetidae</taxon>
        <taxon>Agaricales</taxon>
        <taxon>Agaricineae</taxon>
        <taxon>Nidulariaceae</taxon>
        <taxon>Crucibulum</taxon>
    </lineage>
</organism>
<gene>
    <name evidence="12" type="ORF">BDQ12DRAFT_638306</name>
</gene>
<dbReference type="SMART" id="SM00535">
    <property type="entry name" value="RIBOc"/>
    <property type="match status" value="1"/>
</dbReference>
<evidence type="ECO:0000256" key="2">
    <source>
        <dbReference type="ARBA" id="ARBA00022884"/>
    </source>
</evidence>
<dbReference type="OrthoDB" id="67027at2759"/>
<evidence type="ECO:0000313" key="13">
    <source>
        <dbReference type="Proteomes" id="UP000308652"/>
    </source>
</evidence>
<dbReference type="Proteomes" id="UP000308652">
    <property type="component" value="Unassembled WGS sequence"/>
</dbReference>
<proteinExistence type="inferred from homology"/>
<keyword evidence="13" id="KW-1185">Reference proteome</keyword>
<dbReference type="InterPro" id="IPR036389">
    <property type="entry name" value="RNase_III_sf"/>
</dbReference>
<evidence type="ECO:0000256" key="9">
    <source>
        <dbReference type="PROSITE-ProRule" id="PRU00266"/>
    </source>
</evidence>
<evidence type="ECO:0000256" key="7">
    <source>
        <dbReference type="ARBA" id="ARBA00024034"/>
    </source>
</evidence>
<dbReference type="InterPro" id="IPR044444">
    <property type="entry name" value="Ribosomal_mL44_DSRM_metazoa"/>
</dbReference>
<feature type="domain" description="DRBM" evidence="10">
    <location>
        <begin position="228"/>
        <end position="298"/>
    </location>
</feature>
<dbReference type="PROSITE" id="PS50137">
    <property type="entry name" value="DS_RBD"/>
    <property type="match status" value="1"/>
</dbReference>
<comment type="similarity">
    <text evidence="7">Belongs to the ribonuclease III family. Mitochondrion-specific ribosomal protein mL44 subfamily.</text>
</comment>
<evidence type="ECO:0000256" key="6">
    <source>
        <dbReference type="ARBA" id="ARBA00023274"/>
    </source>
</evidence>
<dbReference type="Gene3D" id="1.10.1520.10">
    <property type="entry name" value="Ribonuclease III domain"/>
    <property type="match status" value="1"/>
</dbReference>
<keyword evidence="3" id="KW-0809">Transit peptide</keyword>
<dbReference type="InterPro" id="IPR044443">
    <property type="entry name" value="Ribosomal_mL44_DSRM_fung"/>
</dbReference>
<dbReference type="Gene3D" id="3.30.160.20">
    <property type="match status" value="1"/>
</dbReference>
<name>A0A5C3LJ20_9AGAR</name>
<feature type="domain" description="RNase III" evidence="11">
    <location>
        <begin position="59"/>
        <end position="162"/>
    </location>
</feature>
<dbReference type="GO" id="GO:0005739">
    <property type="term" value="C:mitochondrion"/>
    <property type="evidence" value="ECO:0007669"/>
    <property type="project" value="TreeGrafter"/>
</dbReference>
<dbReference type="InterPro" id="IPR055189">
    <property type="entry name" value="RM44_endonuclase"/>
</dbReference>
<keyword evidence="4" id="KW-0689">Ribosomal protein</keyword>
<dbReference type="InterPro" id="IPR000999">
    <property type="entry name" value="RNase_III_dom"/>
</dbReference>
<keyword evidence="5" id="KW-0496">Mitochondrion</keyword>
<dbReference type="GO" id="GO:0003725">
    <property type="term" value="F:double-stranded RNA binding"/>
    <property type="evidence" value="ECO:0007669"/>
    <property type="project" value="InterPro"/>
</dbReference>
<evidence type="ECO:0000256" key="8">
    <source>
        <dbReference type="ARBA" id="ARBA00035187"/>
    </source>
</evidence>
<evidence type="ECO:0000259" key="10">
    <source>
        <dbReference type="PROSITE" id="PS50137"/>
    </source>
</evidence>
<dbReference type="CDD" id="cd19873">
    <property type="entry name" value="DSRM_MRPL3_like"/>
    <property type="match status" value="1"/>
</dbReference>
<evidence type="ECO:0000256" key="4">
    <source>
        <dbReference type="ARBA" id="ARBA00022980"/>
    </source>
</evidence>
<keyword evidence="6" id="KW-0687">Ribonucleoprotein</keyword>
<dbReference type="SMART" id="SM00358">
    <property type="entry name" value="DSRM"/>
    <property type="match status" value="1"/>
</dbReference>
<accession>A0A5C3LJ20</accession>
<dbReference type="PROSITE" id="PS50142">
    <property type="entry name" value="RNASE_3_2"/>
    <property type="match status" value="1"/>
</dbReference>
<dbReference type="SUPFAM" id="SSF54768">
    <property type="entry name" value="dsRNA-binding domain-like"/>
    <property type="match status" value="1"/>
</dbReference>
<dbReference type="AlphaFoldDB" id="A0A5C3LJ20"/>
<comment type="subcellular location">
    <subcellularLocation>
        <location evidence="1">Mitochondrion</location>
    </subcellularLocation>
</comment>
<dbReference type="STRING" id="68775.A0A5C3LJ20"/>
<protein>
    <recommendedName>
        <fullName evidence="8">Large ribosomal subunit protein mL44</fullName>
    </recommendedName>
</protein>
<dbReference type="PANTHER" id="PTHR11207">
    <property type="entry name" value="RIBONUCLEASE III"/>
    <property type="match status" value="1"/>
</dbReference>
<dbReference type="GO" id="GO:0006396">
    <property type="term" value="P:RNA processing"/>
    <property type="evidence" value="ECO:0007669"/>
    <property type="project" value="InterPro"/>
</dbReference>
<reference evidence="12 13" key="1">
    <citation type="journal article" date="2019" name="Nat. Ecol. Evol.">
        <title>Megaphylogeny resolves global patterns of mushroom evolution.</title>
        <authorList>
            <person name="Varga T."/>
            <person name="Krizsan K."/>
            <person name="Foldi C."/>
            <person name="Dima B."/>
            <person name="Sanchez-Garcia M."/>
            <person name="Sanchez-Ramirez S."/>
            <person name="Szollosi G.J."/>
            <person name="Szarkandi J.G."/>
            <person name="Papp V."/>
            <person name="Albert L."/>
            <person name="Andreopoulos W."/>
            <person name="Angelini C."/>
            <person name="Antonin V."/>
            <person name="Barry K.W."/>
            <person name="Bougher N.L."/>
            <person name="Buchanan P."/>
            <person name="Buyck B."/>
            <person name="Bense V."/>
            <person name="Catcheside P."/>
            <person name="Chovatia M."/>
            <person name="Cooper J."/>
            <person name="Damon W."/>
            <person name="Desjardin D."/>
            <person name="Finy P."/>
            <person name="Geml J."/>
            <person name="Haridas S."/>
            <person name="Hughes K."/>
            <person name="Justo A."/>
            <person name="Karasinski D."/>
            <person name="Kautmanova I."/>
            <person name="Kiss B."/>
            <person name="Kocsube S."/>
            <person name="Kotiranta H."/>
            <person name="LaButti K.M."/>
            <person name="Lechner B.E."/>
            <person name="Liimatainen K."/>
            <person name="Lipzen A."/>
            <person name="Lukacs Z."/>
            <person name="Mihaltcheva S."/>
            <person name="Morgado L.N."/>
            <person name="Niskanen T."/>
            <person name="Noordeloos M.E."/>
            <person name="Ohm R.A."/>
            <person name="Ortiz-Santana B."/>
            <person name="Ovrebo C."/>
            <person name="Racz N."/>
            <person name="Riley R."/>
            <person name="Savchenko A."/>
            <person name="Shiryaev A."/>
            <person name="Soop K."/>
            <person name="Spirin V."/>
            <person name="Szebenyi C."/>
            <person name="Tomsovsky M."/>
            <person name="Tulloss R.E."/>
            <person name="Uehling J."/>
            <person name="Grigoriev I.V."/>
            <person name="Vagvolgyi C."/>
            <person name="Papp T."/>
            <person name="Martin F.M."/>
            <person name="Miettinen O."/>
            <person name="Hibbett D.S."/>
            <person name="Nagy L.G."/>
        </authorList>
    </citation>
    <scope>NUCLEOTIDE SEQUENCE [LARGE SCALE GENOMIC DNA]</scope>
    <source>
        <strain evidence="12 13">CBS 166.37</strain>
    </source>
</reference>
<dbReference type="GO" id="GO:0004525">
    <property type="term" value="F:ribonuclease III activity"/>
    <property type="evidence" value="ECO:0007669"/>
    <property type="project" value="InterPro"/>
</dbReference>
<dbReference type="CDD" id="cd00593">
    <property type="entry name" value="RIBOc"/>
    <property type="match status" value="1"/>
</dbReference>